<protein>
    <recommendedName>
        <fullName evidence="3">Tesmin/TSO1-like CXC domain-containing protein</fullName>
    </recommendedName>
</protein>
<proteinExistence type="predicted"/>
<dbReference type="EMBL" id="CP111016">
    <property type="protein sequence ID" value="WAR05756.1"/>
    <property type="molecule type" value="Genomic_DNA"/>
</dbReference>
<reference evidence="1" key="1">
    <citation type="submission" date="2022-11" db="EMBL/GenBank/DDBJ databases">
        <title>Centuries of genome instability and evolution in soft-shell clam transmissible cancer (bioRxiv).</title>
        <authorList>
            <person name="Hart S.F.M."/>
            <person name="Yonemitsu M.A."/>
            <person name="Giersch R.M."/>
            <person name="Beal B.F."/>
            <person name="Arriagada G."/>
            <person name="Davis B.W."/>
            <person name="Ostrander E.A."/>
            <person name="Goff S.P."/>
            <person name="Metzger M.J."/>
        </authorList>
    </citation>
    <scope>NUCLEOTIDE SEQUENCE</scope>
    <source>
        <strain evidence="1">MELC-2E11</strain>
        <tissue evidence="1">Siphon/mantle</tissue>
    </source>
</reference>
<name>A0ABY7EF14_MYAAR</name>
<evidence type="ECO:0000313" key="1">
    <source>
        <dbReference type="EMBL" id="WAR05756.1"/>
    </source>
</evidence>
<evidence type="ECO:0008006" key="3">
    <source>
        <dbReference type="Google" id="ProtNLM"/>
    </source>
</evidence>
<evidence type="ECO:0000313" key="2">
    <source>
        <dbReference type="Proteomes" id="UP001164746"/>
    </source>
</evidence>
<sequence length="205" mass="22902">MPMWFLMGTEVDRLQRTPTHDKRSKGQISARVCFNANTPCKTKKEVFLSNPINKQDLINIIGQNLTAYGFSVYHAEGDDGLLIVKTAITNSVVQVQSLPPTQSAAKYHSFRAYTQIQVWIGKEGVPLEWGWYRKDNKFVPVKCDYPTAPERLLKIIRCSCKGNCDTRRCTCRRHGLMCSMGCGECQGVSCSNSGTIADDEEVGNA</sequence>
<gene>
    <name evidence="1" type="ORF">MAR_021125</name>
</gene>
<keyword evidence="2" id="KW-1185">Reference proteome</keyword>
<dbReference type="Proteomes" id="UP001164746">
    <property type="component" value="Chromosome 5"/>
</dbReference>
<accession>A0ABY7EF14</accession>
<organism evidence="1 2">
    <name type="scientific">Mya arenaria</name>
    <name type="common">Soft-shell clam</name>
    <dbReference type="NCBI Taxonomy" id="6604"/>
    <lineage>
        <taxon>Eukaryota</taxon>
        <taxon>Metazoa</taxon>
        <taxon>Spiralia</taxon>
        <taxon>Lophotrochozoa</taxon>
        <taxon>Mollusca</taxon>
        <taxon>Bivalvia</taxon>
        <taxon>Autobranchia</taxon>
        <taxon>Heteroconchia</taxon>
        <taxon>Euheterodonta</taxon>
        <taxon>Imparidentia</taxon>
        <taxon>Neoheterodontei</taxon>
        <taxon>Myida</taxon>
        <taxon>Myoidea</taxon>
        <taxon>Myidae</taxon>
        <taxon>Mya</taxon>
    </lineage>
</organism>